<evidence type="ECO:0000313" key="1">
    <source>
        <dbReference type="EMBL" id="KAI0503931.1"/>
    </source>
</evidence>
<organism evidence="1 2">
    <name type="scientific">Dendrobium nobile</name>
    <name type="common">Orchid</name>
    <dbReference type="NCBI Taxonomy" id="94219"/>
    <lineage>
        <taxon>Eukaryota</taxon>
        <taxon>Viridiplantae</taxon>
        <taxon>Streptophyta</taxon>
        <taxon>Embryophyta</taxon>
        <taxon>Tracheophyta</taxon>
        <taxon>Spermatophyta</taxon>
        <taxon>Magnoliopsida</taxon>
        <taxon>Liliopsida</taxon>
        <taxon>Asparagales</taxon>
        <taxon>Orchidaceae</taxon>
        <taxon>Epidendroideae</taxon>
        <taxon>Malaxideae</taxon>
        <taxon>Dendrobiinae</taxon>
        <taxon>Dendrobium</taxon>
    </lineage>
</organism>
<proteinExistence type="predicted"/>
<accession>A0A8T3B4D1</accession>
<sequence>MGYLRLSNPKESQVLIQVIPSTHFEKTRFFLSCYNFVPKSFRFISRNGQLILMKLHAKV</sequence>
<dbReference type="EMBL" id="JAGYWB010000011">
    <property type="protein sequence ID" value="KAI0503931.1"/>
    <property type="molecule type" value="Genomic_DNA"/>
</dbReference>
<name>A0A8T3B4D1_DENNO</name>
<dbReference type="AlphaFoldDB" id="A0A8T3B4D1"/>
<protein>
    <submittedName>
        <fullName evidence="1">Uncharacterized protein</fullName>
    </submittedName>
</protein>
<dbReference type="Proteomes" id="UP000829196">
    <property type="component" value="Unassembled WGS sequence"/>
</dbReference>
<keyword evidence="2" id="KW-1185">Reference proteome</keyword>
<comment type="caution">
    <text evidence="1">The sequence shown here is derived from an EMBL/GenBank/DDBJ whole genome shotgun (WGS) entry which is preliminary data.</text>
</comment>
<evidence type="ECO:0000313" key="2">
    <source>
        <dbReference type="Proteomes" id="UP000829196"/>
    </source>
</evidence>
<gene>
    <name evidence="1" type="ORF">KFK09_014877</name>
</gene>
<reference evidence="1" key="1">
    <citation type="journal article" date="2022" name="Front. Genet.">
        <title>Chromosome-Scale Assembly of the Dendrobium nobile Genome Provides Insights Into the Molecular Mechanism of the Biosynthesis of the Medicinal Active Ingredient of Dendrobium.</title>
        <authorList>
            <person name="Xu Q."/>
            <person name="Niu S.-C."/>
            <person name="Li K.-L."/>
            <person name="Zheng P.-J."/>
            <person name="Zhang X.-J."/>
            <person name="Jia Y."/>
            <person name="Liu Y."/>
            <person name="Niu Y.-X."/>
            <person name="Yu L.-H."/>
            <person name="Chen D.-F."/>
            <person name="Zhang G.-Q."/>
        </authorList>
    </citation>
    <scope>NUCLEOTIDE SEQUENCE</scope>
    <source>
        <tissue evidence="1">Leaf</tissue>
    </source>
</reference>